<dbReference type="InterPro" id="IPR000825">
    <property type="entry name" value="SUF_FeS_clus_asmbl_SufBD_core"/>
</dbReference>
<comment type="caution">
    <text evidence="2">The sequence shown here is derived from an EMBL/GenBank/DDBJ whole genome shotgun (WGS) entry which is preliminary data.</text>
</comment>
<dbReference type="Proteomes" id="UP000266172">
    <property type="component" value="Unassembled WGS sequence"/>
</dbReference>
<dbReference type="AlphaFoldDB" id="A0A395V3Q5"/>
<dbReference type="EMBL" id="QRVL01000017">
    <property type="protein sequence ID" value="RGS37210.1"/>
    <property type="molecule type" value="Genomic_DNA"/>
</dbReference>
<dbReference type="GO" id="GO:0016226">
    <property type="term" value="P:iron-sulfur cluster assembly"/>
    <property type="evidence" value="ECO:0007669"/>
    <property type="project" value="InterPro"/>
</dbReference>
<proteinExistence type="predicted"/>
<dbReference type="PANTHER" id="PTHR43575">
    <property type="entry name" value="PROTEIN ABCI7, CHLOROPLASTIC"/>
    <property type="match status" value="1"/>
</dbReference>
<protein>
    <submittedName>
        <fullName evidence="2">SufD family Fe-S cluster assembly protein</fullName>
    </submittedName>
</protein>
<organism evidence="2 3">
    <name type="scientific">Roseburia hominis</name>
    <dbReference type="NCBI Taxonomy" id="301301"/>
    <lineage>
        <taxon>Bacteria</taxon>
        <taxon>Bacillati</taxon>
        <taxon>Bacillota</taxon>
        <taxon>Clostridia</taxon>
        <taxon>Lachnospirales</taxon>
        <taxon>Lachnospiraceae</taxon>
        <taxon>Roseburia</taxon>
    </lineage>
</organism>
<evidence type="ECO:0000313" key="3">
    <source>
        <dbReference type="Proteomes" id="UP000266172"/>
    </source>
</evidence>
<feature type="domain" description="SUF system FeS cluster assembly SufBD core" evidence="1">
    <location>
        <begin position="108"/>
        <end position="335"/>
    </location>
</feature>
<sequence length="362" mass="39790">MTKQNQTITVNRLPAKTWNWLKMNETVIGMPRIDGSIAIKQSVAEARQAEDEQLRMAQQTDWDKITTGMGEAMDQPSETDVAWDTELLTIPEHADCGEPYVYRFSYQSGQHAYNRLHIYAGAHSRAKVILLCESGETGGMISAIQTKVYAGEGAKVELYVVQMMNAEAVCLHDVGVSCEKDAAVKEVQLELGGAEVYTGTLFELSGEESTAELVSGYLGTGRQKIDMNYVARHRGKKTKSNMQISGILKNEAKKLLRGTIDFVHGCVGAKGDEKEDVLLVGDNMVNQTIPLILCAEEDVEGNHGASIGKLDENMLFYAATRGIPPEEAQRLLTLAKIEAINSQIPSEEVRGAVETYLKEQCI</sequence>
<dbReference type="SUPFAM" id="SSF101960">
    <property type="entry name" value="Stabilizer of iron transporter SufD"/>
    <property type="match status" value="1"/>
</dbReference>
<gene>
    <name evidence="2" type="ORF">DWX93_14525</name>
</gene>
<dbReference type="InterPro" id="IPR055346">
    <property type="entry name" value="Fe-S_cluster_assembly_SufBD"/>
</dbReference>
<accession>A0A395V3Q5</accession>
<dbReference type="InterPro" id="IPR037284">
    <property type="entry name" value="SUF_FeS_clus_asmbl_SufBD_sf"/>
</dbReference>
<dbReference type="RefSeq" id="WP_118098163.1">
    <property type="nucleotide sequence ID" value="NZ_QRVL01000017.1"/>
</dbReference>
<dbReference type="Pfam" id="PF01458">
    <property type="entry name" value="SUFBD_core"/>
    <property type="match status" value="1"/>
</dbReference>
<dbReference type="PANTHER" id="PTHR43575:SF1">
    <property type="entry name" value="PROTEIN ABCI7, CHLOROPLASTIC"/>
    <property type="match status" value="1"/>
</dbReference>
<name>A0A395V3Q5_9FIRM</name>
<evidence type="ECO:0000259" key="1">
    <source>
        <dbReference type="Pfam" id="PF01458"/>
    </source>
</evidence>
<evidence type="ECO:0000313" key="2">
    <source>
        <dbReference type="EMBL" id="RGS37210.1"/>
    </source>
</evidence>
<reference evidence="2 3" key="1">
    <citation type="submission" date="2018-08" db="EMBL/GenBank/DDBJ databases">
        <title>A genome reference for cultivated species of the human gut microbiota.</title>
        <authorList>
            <person name="Zou Y."/>
            <person name="Xue W."/>
            <person name="Luo G."/>
        </authorList>
    </citation>
    <scope>NUCLEOTIDE SEQUENCE [LARGE SCALE GENOMIC DNA]</scope>
    <source>
        <strain evidence="2 3">AF22-12AC</strain>
    </source>
</reference>